<dbReference type="InterPro" id="IPR005526">
    <property type="entry name" value="Septum_form_inhib_MinC_C"/>
</dbReference>
<dbReference type="NCBIfam" id="TIGR01222">
    <property type="entry name" value="minC"/>
    <property type="match status" value="1"/>
</dbReference>
<evidence type="ECO:0000259" key="8">
    <source>
        <dbReference type="Pfam" id="PF03775"/>
    </source>
</evidence>
<dbReference type="FunCoup" id="A0A140LA71">
    <property type="interactions" value="19"/>
</dbReference>
<keyword evidence="3 7" id="KW-0717">Septation</keyword>
<dbReference type="SUPFAM" id="SSF63848">
    <property type="entry name" value="Cell-division inhibitor MinC, C-terminal domain"/>
    <property type="match status" value="1"/>
</dbReference>
<evidence type="ECO:0000256" key="2">
    <source>
        <dbReference type="ARBA" id="ARBA00022618"/>
    </source>
</evidence>
<organism evidence="10 11">
    <name type="scientific">Fervidicola ferrireducens</name>
    <dbReference type="NCBI Taxonomy" id="520764"/>
    <lineage>
        <taxon>Bacteria</taxon>
        <taxon>Bacillati</taxon>
        <taxon>Bacillota</taxon>
        <taxon>Clostridia</taxon>
        <taxon>Thermosediminibacterales</taxon>
        <taxon>Thermosediminibacteraceae</taxon>
        <taxon>Fervidicola</taxon>
    </lineage>
</organism>
<dbReference type="GO" id="GO:1901891">
    <property type="term" value="P:regulation of cell septum assembly"/>
    <property type="evidence" value="ECO:0007669"/>
    <property type="project" value="InterPro"/>
</dbReference>
<dbReference type="PATRIC" id="fig|520764.3.peg.1212"/>
<evidence type="ECO:0000256" key="6">
    <source>
        <dbReference type="ARBA" id="ARBA00046874"/>
    </source>
</evidence>
<dbReference type="InterPro" id="IPR007874">
    <property type="entry name" value="MinC_N"/>
</dbReference>
<evidence type="ECO:0000313" key="11">
    <source>
        <dbReference type="Proteomes" id="UP000070427"/>
    </source>
</evidence>
<reference evidence="10 11" key="1">
    <citation type="submission" date="2015-12" db="EMBL/GenBank/DDBJ databases">
        <title>Draft genome sequnece of Fervidicola ferrireducens strain Y170.</title>
        <authorList>
            <person name="Patel B.K."/>
        </authorList>
    </citation>
    <scope>NUCLEOTIDE SEQUENCE [LARGE SCALE GENOMIC DNA]</scope>
    <source>
        <strain evidence="10 11">Y170</strain>
    </source>
</reference>
<dbReference type="EMBL" id="LOED01000011">
    <property type="protein sequence ID" value="KXG77446.1"/>
    <property type="molecule type" value="Genomic_DNA"/>
</dbReference>
<dbReference type="STRING" id="520764.AN618_11740"/>
<dbReference type="InterPro" id="IPR013033">
    <property type="entry name" value="MinC"/>
</dbReference>
<evidence type="ECO:0000256" key="3">
    <source>
        <dbReference type="ARBA" id="ARBA00023210"/>
    </source>
</evidence>
<evidence type="ECO:0000259" key="9">
    <source>
        <dbReference type="Pfam" id="PF05209"/>
    </source>
</evidence>
<feature type="domain" description="Septum formation inhibitor MinC C-terminal" evidence="8">
    <location>
        <begin position="97"/>
        <end position="197"/>
    </location>
</feature>
<dbReference type="OrthoDB" id="9790810at2"/>
<name>A0A140LA71_9FIRM</name>
<dbReference type="GO" id="GO:0000902">
    <property type="term" value="P:cell morphogenesis"/>
    <property type="evidence" value="ECO:0007669"/>
    <property type="project" value="InterPro"/>
</dbReference>
<sequence>MSQKMVVIKGTRDGISIILRRRSDFETIRNTILEKLQKGGDFFKGGEARLLVKEGHISQEEMEQLETMLKEYGLNLKKDHPLYTIPFPTPPLPETLILKKTLRSGQRISYGGNVVVIGDVNPGSEVIAKGDILVFGALRGMAHAGAEGDANSIVAAYRLQPTQLRIAGVIARPPEGKSAVPQVPEVARLKDGVIVIEPYYLH</sequence>
<dbReference type="InterPro" id="IPR016098">
    <property type="entry name" value="CAP/MinC_C"/>
</dbReference>
<protein>
    <recommendedName>
        <fullName evidence="7">Probable septum site-determining protein MinC</fullName>
    </recommendedName>
</protein>
<evidence type="ECO:0000256" key="5">
    <source>
        <dbReference type="ARBA" id="ARBA00025606"/>
    </source>
</evidence>
<dbReference type="PANTHER" id="PTHR34108">
    <property type="entry name" value="SEPTUM SITE-DETERMINING PROTEIN MINC"/>
    <property type="match status" value="1"/>
</dbReference>
<dbReference type="PANTHER" id="PTHR34108:SF1">
    <property type="entry name" value="SEPTUM SITE-DETERMINING PROTEIN MINC"/>
    <property type="match status" value="1"/>
</dbReference>
<accession>A0A140LA71</accession>
<dbReference type="HAMAP" id="MF_00267">
    <property type="entry name" value="MinC"/>
    <property type="match status" value="1"/>
</dbReference>
<dbReference type="InterPro" id="IPR036145">
    <property type="entry name" value="MinC_C_sf"/>
</dbReference>
<gene>
    <name evidence="7 10" type="primary">minC</name>
    <name evidence="10" type="ORF">AN618_11740</name>
</gene>
<comment type="similarity">
    <text evidence="1 7">Belongs to the MinC family.</text>
</comment>
<dbReference type="Pfam" id="PF05209">
    <property type="entry name" value="MinC_N"/>
    <property type="match status" value="1"/>
</dbReference>
<keyword evidence="11" id="KW-1185">Reference proteome</keyword>
<comment type="subunit">
    <text evidence="6 7">Interacts with MinD and FtsZ.</text>
</comment>
<feature type="domain" description="Septum formation inhibitor MinC N-terminal" evidence="9">
    <location>
        <begin position="6"/>
        <end position="76"/>
    </location>
</feature>
<keyword evidence="2 7" id="KW-0132">Cell division</keyword>
<dbReference type="GO" id="GO:0000917">
    <property type="term" value="P:division septum assembly"/>
    <property type="evidence" value="ECO:0007669"/>
    <property type="project" value="UniProtKB-KW"/>
</dbReference>
<dbReference type="InParanoid" id="A0A140LA71"/>
<dbReference type="Gene3D" id="2.160.20.70">
    <property type="match status" value="1"/>
</dbReference>
<keyword evidence="4 7" id="KW-0131">Cell cycle</keyword>
<evidence type="ECO:0000256" key="7">
    <source>
        <dbReference type="HAMAP-Rule" id="MF_00267"/>
    </source>
</evidence>
<evidence type="ECO:0000256" key="1">
    <source>
        <dbReference type="ARBA" id="ARBA00006291"/>
    </source>
</evidence>
<dbReference type="Proteomes" id="UP000070427">
    <property type="component" value="Unassembled WGS sequence"/>
</dbReference>
<dbReference type="GO" id="GO:0051302">
    <property type="term" value="P:regulation of cell division"/>
    <property type="evidence" value="ECO:0007669"/>
    <property type="project" value="InterPro"/>
</dbReference>
<comment type="caution">
    <text evidence="10">The sequence shown here is derived from an EMBL/GenBank/DDBJ whole genome shotgun (WGS) entry which is preliminary data.</text>
</comment>
<proteinExistence type="inferred from homology"/>
<dbReference type="AlphaFoldDB" id="A0A140LA71"/>
<evidence type="ECO:0000313" key="10">
    <source>
        <dbReference type="EMBL" id="KXG77446.1"/>
    </source>
</evidence>
<dbReference type="Pfam" id="PF03775">
    <property type="entry name" value="MinC_C"/>
    <property type="match status" value="1"/>
</dbReference>
<evidence type="ECO:0000256" key="4">
    <source>
        <dbReference type="ARBA" id="ARBA00023306"/>
    </source>
</evidence>
<comment type="function">
    <text evidence="5 7">Cell division inhibitor that blocks the formation of polar Z ring septums. Rapidly oscillates between the poles of the cell to destabilize FtsZ filaments that have formed before they mature into polar Z rings. Prevents FtsZ polymerization.</text>
</comment>
<dbReference type="Gene3D" id="3.30.160.540">
    <property type="match status" value="1"/>
</dbReference>